<sequence>MYLDEERRKREGAMRGLKRKAMEDDLEALRKKKVVLTEVCTSLQKDADELAEKAENKAGTLMAQMITKSNTLRRRHKEKCLELKNVETELQQKGNELKLMQY</sequence>
<keyword evidence="2" id="KW-1185">Reference proteome</keyword>
<dbReference type="EMBL" id="JAHRIQ010053490">
    <property type="protein sequence ID" value="MEQ2238712.1"/>
    <property type="molecule type" value="Genomic_DNA"/>
</dbReference>
<evidence type="ECO:0000313" key="1">
    <source>
        <dbReference type="EMBL" id="MEQ2238712.1"/>
    </source>
</evidence>
<gene>
    <name evidence="1" type="ORF">ILYODFUR_036067</name>
</gene>
<protein>
    <submittedName>
        <fullName evidence="1">Uncharacterized protein</fullName>
    </submittedName>
</protein>
<proteinExistence type="predicted"/>
<reference evidence="1 2" key="1">
    <citation type="submission" date="2021-06" db="EMBL/GenBank/DDBJ databases">
        <authorList>
            <person name="Palmer J.M."/>
        </authorList>
    </citation>
    <scope>NUCLEOTIDE SEQUENCE [LARGE SCALE GENOMIC DNA]</scope>
    <source>
        <strain evidence="2">if_2019</strain>
        <tissue evidence="1">Muscle</tissue>
    </source>
</reference>
<comment type="caution">
    <text evidence="1">The sequence shown here is derived from an EMBL/GenBank/DDBJ whole genome shotgun (WGS) entry which is preliminary data.</text>
</comment>
<organism evidence="1 2">
    <name type="scientific">Ilyodon furcidens</name>
    <name type="common">goldbreast splitfin</name>
    <dbReference type="NCBI Taxonomy" id="33524"/>
    <lineage>
        <taxon>Eukaryota</taxon>
        <taxon>Metazoa</taxon>
        <taxon>Chordata</taxon>
        <taxon>Craniata</taxon>
        <taxon>Vertebrata</taxon>
        <taxon>Euteleostomi</taxon>
        <taxon>Actinopterygii</taxon>
        <taxon>Neopterygii</taxon>
        <taxon>Teleostei</taxon>
        <taxon>Neoteleostei</taxon>
        <taxon>Acanthomorphata</taxon>
        <taxon>Ovalentaria</taxon>
        <taxon>Atherinomorphae</taxon>
        <taxon>Cyprinodontiformes</taxon>
        <taxon>Goodeidae</taxon>
        <taxon>Ilyodon</taxon>
    </lineage>
</organism>
<evidence type="ECO:0000313" key="2">
    <source>
        <dbReference type="Proteomes" id="UP001482620"/>
    </source>
</evidence>
<accession>A0ABV0U0K5</accession>
<name>A0ABV0U0K5_9TELE</name>
<dbReference type="Proteomes" id="UP001482620">
    <property type="component" value="Unassembled WGS sequence"/>
</dbReference>